<evidence type="ECO:0000256" key="2">
    <source>
        <dbReference type="SAM" id="Phobius"/>
    </source>
</evidence>
<sequence>MQSFEKISKMNLADIDRPGTQDDPDELDTNPDVDADVDAAESGDTSPEIVTVADVEGTAAAGTAETREGAAEKKQMRQPEGTHYYIDAKITEKEMLAFLFGHNYRQPLMLLAVAIAVIWPISVVVRNDSNMWLAIALAVIILIALPLSTWNRGRKTVKNNPAYQQTFHYMVDEWGVHLELGDECIDVEWKKVYKCTFMKSVTTVYTGKVNAFLIPTAAMGEQAGEINAFMKKMKNK</sequence>
<name>A0A9D2ENS9_9FIRM</name>
<feature type="transmembrane region" description="Helical" evidence="2">
    <location>
        <begin position="131"/>
        <end position="150"/>
    </location>
</feature>
<feature type="compositionally biased region" description="Low complexity" evidence="1">
    <location>
        <begin position="50"/>
        <end position="64"/>
    </location>
</feature>
<feature type="region of interest" description="Disordered" evidence="1">
    <location>
        <begin position="1"/>
        <end position="78"/>
    </location>
</feature>
<keyword evidence="2" id="KW-0472">Membrane</keyword>
<dbReference type="Proteomes" id="UP000824049">
    <property type="component" value="Unassembled WGS sequence"/>
</dbReference>
<dbReference type="EMBL" id="DXBR01000114">
    <property type="protein sequence ID" value="HIZ40735.1"/>
    <property type="molecule type" value="Genomic_DNA"/>
</dbReference>
<evidence type="ECO:0000256" key="1">
    <source>
        <dbReference type="SAM" id="MobiDB-lite"/>
    </source>
</evidence>
<keyword evidence="2" id="KW-0812">Transmembrane</keyword>
<accession>A0A9D2ENS9</accession>
<evidence type="ECO:0000313" key="3">
    <source>
        <dbReference type="EMBL" id="HIZ40735.1"/>
    </source>
</evidence>
<comment type="caution">
    <text evidence="3">The sequence shown here is derived from an EMBL/GenBank/DDBJ whole genome shotgun (WGS) entry which is preliminary data.</text>
</comment>
<protein>
    <recommendedName>
        <fullName evidence="5">YcxB-like protein domain-containing protein</fullName>
    </recommendedName>
</protein>
<feature type="compositionally biased region" description="Acidic residues" evidence="1">
    <location>
        <begin position="22"/>
        <end position="41"/>
    </location>
</feature>
<organism evidence="3 4">
    <name type="scientific">Candidatus Anaerobutyricum stercoris</name>
    <dbReference type="NCBI Taxonomy" id="2838457"/>
    <lineage>
        <taxon>Bacteria</taxon>
        <taxon>Bacillati</taxon>
        <taxon>Bacillota</taxon>
        <taxon>Clostridia</taxon>
        <taxon>Lachnospirales</taxon>
        <taxon>Lachnospiraceae</taxon>
        <taxon>Anaerobutyricum</taxon>
    </lineage>
</organism>
<feature type="compositionally biased region" description="Basic and acidic residues" evidence="1">
    <location>
        <begin position="65"/>
        <end position="77"/>
    </location>
</feature>
<feature type="transmembrane region" description="Helical" evidence="2">
    <location>
        <begin position="108"/>
        <end position="125"/>
    </location>
</feature>
<keyword evidence="2" id="KW-1133">Transmembrane helix</keyword>
<evidence type="ECO:0000313" key="4">
    <source>
        <dbReference type="Proteomes" id="UP000824049"/>
    </source>
</evidence>
<reference evidence="3" key="2">
    <citation type="submission" date="2021-04" db="EMBL/GenBank/DDBJ databases">
        <authorList>
            <person name="Gilroy R."/>
        </authorList>
    </citation>
    <scope>NUCLEOTIDE SEQUENCE</scope>
    <source>
        <strain evidence="3">CHK179-28034</strain>
    </source>
</reference>
<reference evidence="3" key="1">
    <citation type="journal article" date="2021" name="PeerJ">
        <title>Extensive microbial diversity within the chicken gut microbiome revealed by metagenomics and culture.</title>
        <authorList>
            <person name="Gilroy R."/>
            <person name="Ravi A."/>
            <person name="Getino M."/>
            <person name="Pursley I."/>
            <person name="Horton D.L."/>
            <person name="Alikhan N.F."/>
            <person name="Baker D."/>
            <person name="Gharbi K."/>
            <person name="Hall N."/>
            <person name="Watson M."/>
            <person name="Adriaenssens E.M."/>
            <person name="Foster-Nyarko E."/>
            <person name="Jarju S."/>
            <person name="Secka A."/>
            <person name="Antonio M."/>
            <person name="Oren A."/>
            <person name="Chaudhuri R.R."/>
            <person name="La Ragione R."/>
            <person name="Hildebrand F."/>
            <person name="Pallen M.J."/>
        </authorList>
    </citation>
    <scope>NUCLEOTIDE SEQUENCE</scope>
    <source>
        <strain evidence="3">CHK179-28034</strain>
    </source>
</reference>
<gene>
    <name evidence="3" type="ORF">H9968_12620</name>
</gene>
<proteinExistence type="predicted"/>
<dbReference type="AlphaFoldDB" id="A0A9D2ENS9"/>
<evidence type="ECO:0008006" key="5">
    <source>
        <dbReference type="Google" id="ProtNLM"/>
    </source>
</evidence>